<accession>A0AA35TC08</accession>
<dbReference type="InterPro" id="IPR013083">
    <property type="entry name" value="Znf_RING/FYVE/PHD"/>
</dbReference>
<name>A0AA35TC08_GEOBA</name>
<reference evidence="3" key="1">
    <citation type="submission" date="2023-03" db="EMBL/GenBank/DDBJ databases">
        <authorList>
            <person name="Steffen K."/>
            <person name="Cardenas P."/>
        </authorList>
    </citation>
    <scope>NUCLEOTIDE SEQUENCE</scope>
</reference>
<gene>
    <name evidence="3" type="ORF">GBAR_LOCUS25025</name>
</gene>
<protein>
    <submittedName>
        <fullName evidence="3">Uncharacterized protein</fullName>
    </submittedName>
</protein>
<evidence type="ECO:0000313" key="4">
    <source>
        <dbReference type="Proteomes" id="UP001174909"/>
    </source>
</evidence>
<comment type="caution">
    <text evidence="3">The sequence shown here is derived from an EMBL/GenBank/DDBJ whole genome shotgun (WGS) entry which is preliminary data.</text>
</comment>
<dbReference type="Gene3D" id="3.30.40.10">
    <property type="entry name" value="Zinc/RING finger domain, C3HC4 (zinc finger)"/>
    <property type="match status" value="1"/>
</dbReference>
<dbReference type="SUPFAM" id="SSF57850">
    <property type="entry name" value="RING/U-box"/>
    <property type="match status" value="1"/>
</dbReference>
<feature type="region of interest" description="Disordered" evidence="2">
    <location>
        <begin position="109"/>
        <end position="130"/>
    </location>
</feature>
<sequence length="591" mass="66229">MRVHSYSCNVDAAPAVDEALTPDDASKILEELLEAQNESLMLGLGLNLRLHEVEAIHGRYLDPRVRLLYIIIAFLKQEKPSWRVIVQALRNPIVSLPALARRVEEAHFPDPTATHTPASAPVNDPTPKSHQLILDKNGGAPVPVQIPQATGVQLDAQIQEIGKQIRQLEKKFNEMKFECRSSLEKRNVPVKKVVDALTNLPADDVEEHRQILQGQLSVFYQATDHAELIGQLSFNMNYLSYHLLEYVMKEFDMDHVKPKMETYKSDLQQFRKRTPLTLFCRALKKKKIKLSPEFQELVAEFDWPESVTLEVVEQFRQEYASHYNLRECAMMIAHIRPGSFIITWFIPESVVEKLKKNVPKAILKRYLVIKLVIAGSCVHRLRKPQETLPVTPSTSSGPASAASIGATGLAVSGAKPSVGQPKPSPEEDYLFVEEPSVDFFCPVTYGLLLQPHLTSCCGKHLSEEAATRIKKEGRACPHCNTSPWSVMLDKHFQRKVNSLSVFCCHEDRGCWWIGELAAFHNHVLCCPMSNATLVMELVKPPLYGGGATVRVESFLKDVDHSYNTQLDKLPTASIPAPTVKPGEVTSVELVA</sequence>
<evidence type="ECO:0000256" key="1">
    <source>
        <dbReference type="SAM" id="Coils"/>
    </source>
</evidence>
<proteinExistence type="predicted"/>
<keyword evidence="4" id="KW-1185">Reference proteome</keyword>
<keyword evidence="1" id="KW-0175">Coiled coil</keyword>
<evidence type="ECO:0000256" key="2">
    <source>
        <dbReference type="SAM" id="MobiDB-lite"/>
    </source>
</evidence>
<feature type="coiled-coil region" evidence="1">
    <location>
        <begin position="151"/>
        <end position="178"/>
    </location>
</feature>
<dbReference type="EMBL" id="CASHTH010003458">
    <property type="protein sequence ID" value="CAI8045208.1"/>
    <property type="molecule type" value="Genomic_DNA"/>
</dbReference>
<evidence type="ECO:0000313" key="3">
    <source>
        <dbReference type="EMBL" id="CAI8045208.1"/>
    </source>
</evidence>
<dbReference type="AlphaFoldDB" id="A0AA35TC08"/>
<dbReference type="Proteomes" id="UP001174909">
    <property type="component" value="Unassembled WGS sequence"/>
</dbReference>
<organism evidence="3 4">
    <name type="scientific">Geodia barretti</name>
    <name type="common">Barrett's horny sponge</name>
    <dbReference type="NCBI Taxonomy" id="519541"/>
    <lineage>
        <taxon>Eukaryota</taxon>
        <taxon>Metazoa</taxon>
        <taxon>Porifera</taxon>
        <taxon>Demospongiae</taxon>
        <taxon>Heteroscleromorpha</taxon>
        <taxon>Tetractinellida</taxon>
        <taxon>Astrophorina</taxon>
        <taxon>Geodiidae</taxon>
        <taxon>Geodia</taxon>
    </lineage>
</organism>